<dbReference type="GO" id="GO:0016887">
    <property type="term" value="F:ATP hydrolysis activity"/>
    <property type="evidence" value="ECO:0007669"/>
    <property type="project" value="InterPro"/>
</dbReference>
<dbReference type="Gene3D" id="3.40.50.300">
    <property type="entry name" value="P-loop containing nucleotide triphosphate hydrolases"/>
    <property type="match status" value="1"/>
</dbReference>
<dbReference type="PANTHER" id="PTHR32114">
    <property type="entry name" value="ABC TRANSPORTER ABCH.3"/>
    <property type="match status" value="1"/>
</dbReference>
<name>A0A6I3T4H4_9BURK</name>
<feature type="non-terminal residue" evidence="2">
    <location>
        <position position="286"/>
    </location>
</feature>
<feature type="domain" description="Rad50/SbcC-type AAA" evidence="1">
    <location>
        <begin position="9"/>
        <end position="221"/>
    </location>
</feature>
<comment type="caution">
    <text evidence="2">The sequence shown here is derived from an EMBL/GenBank/DDBJ whole genome shotgun (WGS) entry which is preliminary data.</text>
</comment>
<gene>
    <name evidence="2" type="ORF">GM672_27325</name>
</gene>
<protein>
    <submittedName>
        <fullName evidence="2">AAA family ATPase</fullName>
    </submittedName>
</protein>
<evidence type="ECO:0000313" key="3">
    <source>
        <dbReference type="Proteomes" id="UP000430634"/>
    </source>
</evidence>
<dbReference type="PANTHER" id="PTHR32114:SF2">
    <property type="entry name" value="ABC TRANSPORTER ABCH.3"/>
    <property type="match status" value="1"/>
</dbReference>
<evidence type="ECO:0000259" key="1">
    <source>
        <dbReference type="Pfam" id="PF13476"/>
    </source>
</evidence>
<evidence type="ECO:0000313" key="2">
    <source>
        <dbReference type="EMBL" id="MTV56431.1"/>
    </source>
</evidence>
<dbReference type="EMBL" id="WNKZ01000181">
    <property type="protein sequence ID" value="MTV56431.1"/>
    <property type="molecule type" value="Genomic_DNA"/>
</dbReference>
<dbReference type="InterPro" id="IPR038729">
    <property type="entry name" value="Rad50/SbcC_AAA"/>
</dbReference>
<dbReference type="Pfam" id="PF13476">
    <property type="entry name" value="AAA_23"/>
    <property type="match status" value="1"/>
</dbReference>
<dbReference type="OrthoDB" id="9795626at2"/>
<dbReference type="AlphaFoldDB" id="A0A6I3T4H4"/>
<dbReference type="Proteomes" id="UP000430634">
    <property type="component" value="Unassembled WGS sequence"/>
</dbReference>
<dbReference type="InterPro" id="IPR027417">
    <property type="entry name" value="P-loop_NTPase"/>
</dbReference>
<organism evidence="2 3">
    <name type="scientific">Pseudoduganella buxea</name>
    <dbReference type="NCBI Taxonomy" id="1949069"/>
    <lineage>
        <taxon>Bacteria</taxon>
        <taxon>Pseudomonadati</taxon>
        <taxon>Pseudomonadota</taxon>
        <taxon>Betaproteobacteria</taxon>
        <taxon>Burkholderiales</taxon>
        <taxon>Oxalobacteraceae</taxon>
        <taxon>Telluria group</taxon>
        <taxon>Pseudoduganella</taxon>
    </lineage>
</organism>
<accession>A0A6I3T4H4</accession>
<dbReference type="GO" id="GO:0006302">
    <property type="term" value="P:double-strand break repair"/>
    <property type="evidence" value="ECO:0007669"/>
    <property type="project" value="InterPro"/>
</dbReference>
<dbReference type="SUPFAM" id="SSF52540">
    <property type="entry name" value="P-loop containing nucleoside triphosphate hydrolases"/>
    <property type="match status" value="1"/>
</dbReference>
<dbReference type="RefSeq" id="WP_155473643.1">
    <property type="nucleotide sequence ID" value="NZ_WNKZ01000181.1"/>
</dbReference>
<proteinExistence type="predicted"/>
<reference evidence="2 3" key="1">
    <citation type="submission" date="2019-11" db="EMBL/GenBank/DDBJ databases">
        <title>Type strains purchased from KCTC, JCM and DSMZ.</title>
        <authorList>
            <person name="Lu H."/>
        </authorList>
    </citation>
    <scope>NUCLEOTIDE SEQUENCE [LARGE SCALE GENOMIC DNA]</scope>
    <source>
        <strain evidence="2 3">KCTC 52429</strain>
    </source>
</reference>
<sequence length="286" mass="31177">MKILRIGGKNLASLADEFSVDFGSEPLASSGLFAISGPTGAGKSTLLDALCLALYDRTPRLVHARGKTPDVGDPISSDDPRTLLRRGTPEGYAEVDFVGNDGNAYRARWSVRRARTKAAGALQPTAMTLHGLPQLHPIGATKTEVRAEIEARIGLNFEQFTRAVLLAQNEFATFLKSQDDERGMLLETLTGSTVYSDISRRAFERQKQEQHALQQIQARLADQKPLSGEERGETERLAREADAAVAALDMQRGALETDLRWHEQAGRLAQGVDEARAALAQRSAEV</sequence>